<evidence type="ECO:0000313" key="3">
    <source>
        <dbReference type="EMBL" id="PCG75783.1"/>
    </source>
</evidence>
<dbReference type="AlphaFoldDB" id="A0A2A4JWC0"/>
<feature type="region of interest" description="Disordered" evidence="1">
    <location>
        <begin position="52"/>
        <end position="75"/>
    </location>
</feature>
<organism evidence="3">
    <name type="scientific">Heliothis virescens</name>
    <name type="common">Tobacco budworm moth</name>
    <dbReference type="NCBI Taxonomy" id="7102"/>
    <lineage>
        <taxon>Eukaryota</taxon>
        <taxon>Metazoa</taxon>
        <taxon>Ecdysozoa</taxon>
        <taxon>Arthropoda</taxon>
        <taxon>Hexapoda</taxon>
        <taxon>Insecta</taxon>
        <taxon>Pterygota</taxon>
        <taxon>Neoptera</taxon>
        <taxon>Endopterygota</taxon>
        <taxon>Lepidoptera</taxon>
        <taxon>Glossata</taxon>
        <taxon>Ditrysia</taxon>
        <taxon>Noctuoidea</taxon>
        <taxon>Noctuidae</taxon>
        <taxon>Heliothinae</taxon>
        <taxon>Heliothis</taxon>
    </lineage>
</organism>
<gene>
    <name evidence="3" type="ORF">B5V51_10964</name>
</gene>
<evidence type="ECO:0000256" key="2">
    <source>
        <dbReference type="SAM" id="SignalP"/>
    </source>
</evidence>
<name>A0A2A4JWC0_HELVI</name>
<evidence type="ECO:0000256" key="1">
    <source>
        <dbReference type="SAM" id="MobiDB-lite"/>
    </source>
</evidence>
<dbReference type="EMBL" id="NWSH01000539">
    <property type="protein sequence ID" value="PCG75783.1"/>
    <property type="molecule type" value="Genomic_DNA"/>
</dbReference>
<accession>A0A2A4JWC0</accession>
<keyword evidence="2" id="KW-0732">Signal</keyword>
<feature type="signal peptide" evidence="2">
    <location>
        <begin position="1"/>
        <end position="19"/>
    </location>
</feature>
<sequence>MAVYVVCTVGAAILQIVVAVSGKADGEGDIEELIRIGSVTASVAPYDTNRLFPQAKERGQPGPPSAAPAGDVPRLTTPHVLSIPILRINSKDTLLRLPTIIRANGSSSNSKALSYPLK</sequence>
<reference evidence="3" key="1">
    <citation type="submission" date="2017-09" db="EMBL/GenBank/DDBJ databases">
        <title>Contemporary evolution of a Lepidopteran species, Heliothis virescens, in response to modern agricultural practices.</title>
        <authorList>
            <person name="Fritz M.L."/>
            <person name="Deyonke A.M."/>
            <person name="Papanicolaou A."/>
            <person name="Micinski S."/>
            <person name="Westbrook J."/>
            <person name="Gould F."/>
        </authorList>
    </citation>
    <scope>NUCLEOTIDE SEQUENCE [LARGE SCALE GENOMIC DNA]</scope>
    <source>
        <strain evidence="3">HvINT-</strain>
        <tissue evidence="3">Whole body</tissue>
    </source>
</reference>
<feature type="chain" id="PRO_5012224070" evidence="2">
    <location>
        <begin position="20"/>
        <end position="118"/>
    </location>
</feature>
<proteinExistence type="predicted"/>
<protein>
    <submittedName>
        <fullName evidence="3">Uncharacterized protein</fullName>
    </submittedName>
</protein>
<comment type="caution">
    <text evidence="3">The sequence shown here is derived from an EMBL/GenBank/DDBJ whole genome shotgun (WGS) entry which is preliminary data.</text>
</comment>